<comment type="caution">
    <text evidence="2">The sequence shown here is derived from an EMBL/GenBank/DDBJ whole genome shotgun (WGS) entry which is preliminary data.</text>
</comment>
<reference evidence="2 3" key="1">
    <citation type="journal article" date="2002" name="Nature">
        <title>Genome sequence and comparative analysis of the model rodent malaria parasite Plasmodium yoelii yoelii.</title>
        <authorList>
            <person name="Carlton J.M."/>
            <person name="Angiuoli S.V."/>
            <person name="Suh B.B."/>
            <person name="Kooij T.W."/>
            <person name="Pertea M."/>
            <person name="Silva J.C."/>
            <person name="Ermolaeva M.D."/>
            <person name="Allen J.E."/>
            <person name="Selengut J.D."/>
            <person name="Koo H.L."/>
            <person name="Peterson J.D."/>
            <person name="Pop M."/>
            <person name="Kosack D.S."/>
            <person name="Shumway M.F."/>
            <person name="Bidwell S.L."/>
            <person name="Shallom S.J."/>
            <person name="van Aken S.E."/>
            <person name="Riedmuller S.B."/>
            <person name="Feldblyum T.V."/>
            <person name="Cho J.K."/>
            <person name="Quackenbush J."/>
            <person name="Sedegah M."/>
            <person name="Shoaibi A."/>
            <person name="Cummings L.M."/>
            <person name="Florens L."/>
            <person name="Yates J.R."/>
            <person name="Raine J.D."/>
            <person name="Sinden R.E."/>
            <person name="Harris M.A."/>
            <person name="Cunningham D.A."/>
            <person name="Preiser P.R."/>
            <person name="Bergman L.W."/>
            <person name="Vaidya A.B."/>
            <person name="van Lin L.H."/>
            <person name="Janse C.J."/>
            <person name="Waters A.P."/>
            <person name="Smith H.O."/>
            <person name="White O.R."/>
            <person name="Salzberg S.L."/>
            <person name="Venter J.C."/>
            <person name="Fraser C.M."/>
            <person name="Hoffman S.L."/>
            <person name="Gardner M.J."/>
            <person name="Carucci D.J."/>
        </authorList>
    </citation>
    <scope>NUCLEOTIDE SEQUENCE [LARGE SCALE GENOMIC DNA]</scope>
    <source>
        <strain evidence="2 3">17XNL</strain>
    </source>
</reference>
<proteinExistence type="predicted"/>
<accession>Q7RSY8</accession>
<dbReference type="AlphaFoldDB" id="Q7RSY8"/>
<sequence>MDKDVVYAFFNNNNFLYCKKFQDVRKWFPDQLDDKKMYQFKDDTHFKKYCTGGSCDSDFEKINAGCLYFFDTFFEDVSAFEYVAKNNIYIVEYILIWLSYMLNLTKTQENDSIEIFYNTYIEGGNKYTKNLDYISSHNSYKDLIYISYYILNMDMSIISKLYDAFNTLCDIYNELDTNSSNCEEYSKKAIQFVETYKKIIIDCIITGDNPYSLVLINLLIDYDKLKKECKNFPSTPDIETIISEHFSEVTSSSSIASKLIPILSILVAIPIFLGIAYKVNNKELKILHLNIIFIKYMEKLTKKSNFS</sequence>
<dbReference type="PaxDb" id="73239-Q7RSY8"/>
<dbReference type="InParanoid" id="Q7RSY8"/>
<evidence type="ECO:0000313" key="3">
    <source>
        <dbReference type="Proteomes" id="UP000008553"/>
    </source>
</evidence>
<evidence type="ECO:0000313" key="2">
    <source>
        <dbReference type="EMBL" id="EAA21487.1"/>
    </source>
</evidence>
<keyword evidence="1" id="KW-0812">Transmembrane</keyword>
<keyword evidence="3" id="KW-1185">Reference proteome</keyword>
<organism evidence="2 3">
    <name type="scientific">Plasmodium yoelii yoelii</name>
    <dbReference type="NCBI Taxonomy" id="73239"/>
    <lineage>
        <taxon>Eukaryota</taxon>
        <taxon>Sar</taxon>
        <taxon>Alveolata</taxon>
        <taxon>Apicomplexa</taxon>
        <taxon>Aconoidasida</taxon>
        <taxon>Haemosporida</taxon>
        <taxon>Plasmodiidae</taxon>
        <taxon>Plasmodium</taxon>
        <taxon>Plasmodium (Vinckeia)</taxon>
    </lineage>
</organism>
<name>Q7RSY8_PLAYO</name>
<protein>
    <submittedName>
        <fullName evidence="2">Yir3 protein</fullName>
    </submittedName>
</protein>
<dbReference type="NCBIfam" id="TIGR01590">
    <property type="entry name" value="yir-bir-cir_Pla"/>
    <property type="match status" value="1"/>
</dbReference>
<evidence type="ECO:0000256" key="1">
    <source>
        <dbReference type="SAM" id="Phobius"/>
    </source>
</evidence>
<dbReference type="EMBL" id="AABL01000056">
    <property type="protein sequence ID" value="EAA21487.1"/>
    <property type="molecule type" value="Genomic_DNA"/>
</dbReference>
<dbReference type="Pfam" id="PF06022">
    <property type="entry name" value="Cir_Bir_Yir"/>
    <property type="match status" value="1"/>
</dbReference>
<gene>
    <name evidence="2" type="ORF">PY00213</name>
</gene>
<keyword evidence="1" id="KW-1133">Transmembrane helix</keyword>
<keyword evidence="1" id="KW-0472">Membrane</keyword>
<dbReference type="Proteomes" id="UP000008553">
    <property type="component" value="Unassembled WGS sequence"/>
</dbReference>
<dbReference type="InterPro" id="IPR006477">
    <property type="entry name" value="Yir_bir_cir"/>
</dbReference>
<feature type="transmembrane region" description="Helical" evidence="1">
    <location>
        <begin position="259"/>
        <end position="277"/>
    </location>
</feature>